<comment type="caution">
    <text evidence="2">The sequence shown here is derived from an EMBL/GenBank/DDBJ whole genome shotgun (WGS) entry which is preliminary data.</text>
</comment>
<feature type="compositionally biased region" description="Acidic residues" evidence="1">
    <location>
        <begin position="81"/>
        <end position="103"/>
    </location>
</feature>
<protein>
    <submittedName>
        <fullName evidence="2">Uncharacterized protein</fullName>
    </submittedName>
</protein>
<evidence type="ECO:0000256" key="1">
    <source>
        <dbReference type="SAM" id="MobiDB-lite"/>
    </source>
</evidence>
<feature type="compositionally biased region" description="Polar residues" evidence="1">
    <location>
        <begin position="68"/>
        <end position="77"/>
    </location>
</feature>
<name>A0A9P5PN41_9AGAR</name>
<gene>
    <name evidence="2" type="ORF">BDP27DRAFT_1423891</name>
</gene>
<dbReference type="EMBL" id="JADNRY010000088">
    <property type="protein sequence ID" value="KAF9066373.1"/>
    <property type="molecule type" value="Genomic_DNA"/>
</dbReference>
<dbReference type="Proteomes" id="UP000772434">
    <property type="component" value="Unassembled WGS sequence"/>
</dbReference>
<feature type="region of interest" description="Disordered" evidence="1">
    <location>
        <begin position="67"/>
        <end position="106"/>
    </location>
</feature>
<accession>A0A9P5PN41</accession>
<evidence type="ECO:0000313" key="2">
    <source>
        <dbReference type="EMBL" id="KAF9066373.1"/>
    </source>
</evidence>
<keyword evidence="3" id="KW-1185">Reference proteome</keyword>
<reference evidence="2" key="1">
    <citation type="submission" date="2020-11" db="EMBL/GenBank/DDBJ databases">
        <authorList>
            <consortium name="DOE Joint Genome Institute"/>
            <person name="Ahrendt S."/>
            <person name="Riley R."/>
            <person name="Andreopoulos W."/>
            <person name="Labutti K."/>
            <person name="Pangilinan J."/>
            <person name="Ruiz-Duenas F.J."/>
            <person name="Barrasa J.M."/>
            <person name="Sanchez-Garcia M."/>
            <person name="Camarero S."/>
            <person name="Miyauchi S."/>
            <person name="Serrano A."/>
            <person name="Linde D."/>
            <person name="Babiker R."/>
            <person name="Drula E."/>
            <person name="Ayuso-Fernandez I."/>
            <person name="Pacheco R."/>
            <person name="Padilla G."/>
            <person name="Ferreira P."/>
            <person name="Barriuso J."/>
            <person name="Kellner H."/>
            <person name="Castanera R."/>
            <person name="Alfaro M."/>
            <person name="Ramirez L."/>
            <person name="Pisabarro A.G."/>
            <person name="Kuo A."/>
            <person name="Tritt A."/>
            <person name="Lipzen A."/>
            <person name="He G."/>
            <person name="Yan M."/>
            <person name="Ng V."/>
            <person name="Cullen D."/>
            <person name="Martin F."/>
            <person name="Rosso M.-N."/>
            <person name="Henrissat B."/>
            <person name="Hibbett D."/>
            <person name="Martinez A.T."/>
            <person name="Grigoriev I.V."/>
        </authorList>
    </citation>
    <scope>NUCLEOTIDE SEQUENCE</scope>
    <source>
        <strain evidence="2">AH 40177</strain>
    </source>
</reference>
<organism evidence="2 3">
    <name type="scientific">Rhodocollybia butyracea</name>
    <dbReference type="NCBI Taxonomy" id="206335"/>
    <lineage>
        <taxon>Eukaryota</taxon>
        <taxon>Fungi</taxon>
        <taxon>Dikarya</taxon>
        <taxon>Basidiomycota</taxon>
        <taxon>Agaricomycotina</taxon>
        <taxon>Agaricomycetes</taxon>
        <taxon>Agaricomycetidae</taxon>
        <taxon>Agaricales</taxon>
        <taxon>Marasmiineae</taxon>
        <taxon>Omphalotaceae</taxon>
        <taxon>Rhodocollybia</taxon>
    </lineage>
</organism>
<sequence>MAKLKPDLRERRFGFYFSNMIIISSTPDVQGWNNLRKGKLAKWINETTRARVRVDIDACVNALGPDLQGSSTTTPFTTVPEDNESVSEAGDESDTDSEGEDSDFCNSIGTMGVVDGRFIAQTLDMDQTIEEVTALLESEFAEDMREIGGFSDNISDGESDSDKV</sequence>
<dbReference type="AlphaFoldDB" id="A0A9P5PN41"/>
<evidence type="ECO:0000313" key="3">
    <source>
        <dbReference type="Proteomes" id="UP000772434"/>
    </source>
</evidence>
<proteinExistence type="predicted"/>